<evidence type="ECO:0000313" key="2">
    <source>
        <dbReference type="Proteomes" id="UP000245634"/>
    </source>
</evidence>
<protein>
    <submittedName>
        <fullName evidence="1">Uncharacterized protein</fullName>
    </submittedName>
</protein>
<gene>
    <name evidence="1" type="ORF">C7459_11515</name>
</gene>
<proteinExistence type="predicted"/>
<accession>A0A316D798</accession>
<name>A0A316D798_9BACL</name>
<reference evidence="1 2" key="1">
    <citation type="submission" date="2018-05" db="EMBL/GenBank/DDBJ databases">
        <title>Genomic Encyclopedia of Type Strains, Phase IV (KMG-IV): sequencing the most valuable type-strain genomes for metagenomic binning, comparative biology and taxonomic classification.</title>
        <authorList>
            <person name="Goeker M."/>
        </authorList>
    </citation>
    <scope>NUCLEOTIDE SEQUENCE [LARGE SCALE GENOMIC DNA]</scope>
    <source>
        <strain evidence="1 2">DSM 18773</strain>
    </source>
</reference>
<dbReference type="Proteomes" id="UP000245634">
    <property type="component" value="Unassembled WGS sequence"/>
</dbReference>
<keyword evidence="2" id="KW-1185">Reference proteome</keyword>
<evidence type="ECO:0000313" key="1">
    <source>
        <dbReference type="EMBL" id="PWK08364.1"/>
    </source>
</evidence>
<dbReference type="RefSeq" id="WP_109690334.1">
    <property type="nucleotide sequence ID" value="NZ_QGGL01000015.1"/>
</dbReference>
<comment type="caution">
    <text evidence="1">The sequence shown here is derived from an EMBL/GenBank/DDBJ whole genome shotgun (WGS) entry which is preliminary data.</text>
</comment>
<dbReference type="EMBL" id="QGGL01000015">
    <property type="protein sequence ID" value="PWK08364.1"/>
    <property type="molecule type" value="Genomic_DNA"/>
</dbReference>
<dbReference type="AlphaFoldDB" id="A0A316D798"/>
<organism evidence="1 2">
    <name type="scientific">Tumebacillus permanentifrigoris</name>
    <dbReference type="NCBI Taxonomy" id="378543"/>
    <lineage>
        <taxon>Bacteria</taxon>
        <taxon>Bacillati</taxon>
        <taxon>Bacillota</taxon>
        <taxon>Bacilli</taxon>
        <taxon>Bacillales</taxon>
        <taxon>Alicyclobacillaceae</taxon>
        <taxon>Tumebacillus</taxon>
    </lineage>
</organism>
<dbReference type="OrthoDB" id="1952168at2"/>
<sequence length="162" mass="18675">MAETLSLTVEDMHRKMAVDLYNLTWTFLSKEDRSEAENETMLQAAYASRYHWGVVGTEINFERGDWQISRVFAFLGNGPAAIRYAQRCLDLCLEFGIGDFDLAYAYEALMRGHLVIGDEPKAREYEQLARNAADHIAKEEDKNWFLKELEFAIKNPVICLQN</sequence>